<sequence>MADSDVKGSEMLEGSQTGLKRLEDMFAVMIGWMDKMVLETSVRMDKMEQKTSKIMRQARFEMRQEYRAALVRQDLTEEVKEELVAGKQQCEGRTGVAESVVDSRLCPEVVDTGAAKTVVGEEVVVVQDLHVADQQLCGMTGHCTTPRGPLMCTITVGGVEEELPAFVADMEEPCLVGLDSLVQSAACVDSRSMQMQV</sequence>
<reference evidence="1 2" key="1">
    <citation type="submission" date="2019-05" db="EMBL/GenBank/DDBJ databases">
        <title>Another draft genome of Portunus trituberculatus and its Hox gene families provides insights of decapod evolution.</title>
        <authorList>
            <person name="Jeong J.-H."/>
            <person name="Song I."/>
            <person name="Kim S."/>
            <person name="Choi T."/>
            <person name="Kim D."/>
            <person name="Ryu S."/>
            <person name="Kim W."/>
        </authorList>
    </citation>
    <scope>NUCLEOTIDE SEQUENCE [LARGE SCALE GENOMIC DNA]</scope>
    <source>
        <tissue evidence="1">Muscle</tissue>
    </source>
</reference>
<gene>
    <name evidence="1" type="ORF">E2C01_032919</name>
</gene>
<dbReference type="Proteomes" id="UP000324222">
    <property type="component" value="Unassembled WGS sequence"/>
</dbReference>
<evidence type="ECO:0000313" key="2">
    <source>
        <dbReference type="Proteomes" id="UP000324222"/>
    </source>
</evidence>
<comment type="caution">
    <text evidence="1">The sequence shown here is derived from an EMBL/GenBank/DDBJ whole genome shotgun (WGS) entry which is preliminary data.</text>
</comment>
<name>A0A5B7F491_PORTR</name>
<accession>A0A5B7F491</accession>
<protein>
    <submittedName>
        <fullName evidence="1">Uncharacterized protein</fullName>
    </submittedName>
</protein>
<proteinExistence type="predicted"/>
<keyword evidence="2" id="KW-1185">Reference proteome</keyword>
<dbReference type="InterPro" id="IPR021109">
    <property type="entry name" value="Peptidase_aspartic_dom_sf"/>
</dbReference>
<evidence type="ECO:0000313" key="1">
    <source>
        <dbReference type="EMBL" id="MPC39384.1"/>
    </source>
</evidence>
<dbReference type="EMBL" id="VSRR010004348">
    <property type="protein sequence ID" value="MPC39384.1"/>
    <property type="molecule type" value="Genomic_DNA"/>
</dbReference>
<dbReference type="OrthoDB" id="6347579at2759"/>
<dbReference type="AlphaFoldDB" id="A0A5B7F491"/>
<organism evidence="1 2">
    <name type="scientific">Portunus trituberculatus</name>
    <name type="common">Swimming crab</name>
    <name type="synonym">Neptunus trituberculatus</name>
    <dbReference type="NCBI Taxonomy" id="210409"/>
    <lineage>
        <taxon>Eukaryota</taxon>
        <taxon>Metazoa</taxon>
        <taxon>Ecdysozoa</taxon>
        <taxon>Arthropoda</taxon>
        <taxon>Crustacea</taxon>
        <taxon>Multicrustacea</taxon>
        <taxon>Malacostraca</taxon>
        <taxon>Eumalacostraca</taxon>
        <taxon>Eucarida</taxon>
        <taxon>Decapoda</taxon>
        <taxon>Pleocyemata</taxon>
        <taxon>Brachyura</taxon>
        <taxon>Eubrachyura</taxon>
        <taxon>Portunoidea</taxon>
        <taxon>Portunidae</taxon>
        <taxon>Portuninae</taxon>
        <taxon>Portunus</taxon>
    </lineage>
</organism>
<dbReference type="SUPFAM" id="SSF50630">
    <property type="entry name" value="Acid proteases"/>
    <property type="match status" value="1"/>
</dbReference>